<gene>
    <name evidence="2" type="ORF">H9982_01365</name>
</gene>
<evidence type="ECO:0000313" key="3">
    <source>
        <dbReference type="Proteomes" id="UP000824246"/>
    </source>
</evidence>
<dbReference type="Proteomes" id="UP000824246">
    <property type="component" value="Unassembled WGS sequence"/>
</dbReference>
<dbReference type="AlphaFoldDB" id="A0A9D1VQP5"/>
<organism evidence="2 3">
    <name type="scientific">Candidatus Barnesiella excrementipullorum</name>
    <dbReference type="NCBI Taxonomy" id="2838479"/>
    <lineage>
        <taxon>Bacteria</taxon>
        <taxon>Pseudomonadati</taxon>
        <taxon>Bacteroidota</taxon>
        <taxon>Bacteroidia</taxon>
        <taxon>Bacteroidales</taxon>
        <taxon>Barnesiellaceae</taxon>
        <taxon>Barnesiella</taxon>
    </lineage>
</organism>
<proteinExistence type="predicted"/>
<dbReference type="EMBL" id="DXFB01000033">
    <property type="protein sequence ID" value="HIX44847.1"/>
    <property type="molecule type" value="Genomic_DNA"/>
</dbReference>
<reference evidence="2" key="1">
    <citation type="journal article" date="2021" name="PeerJ">
        <title>Extensive microbial diversity within the chicken gut microbiome revealed by metagenomics and culture.</title>
        <authorList>
            <person name="Gilroy R."/>
            <person name="Ravi A."/>
            <person name="Getino M."/>
            <person name="Pursley I."/>
            <person name="Horton D.L."/>
            <person name="Alikhan N.F."/>
            <person name="Baker D."/>
            <person name="Gharbi K."/>
            <person name="Hall N."/>
            <person name="Watson M."/>
            <person name="Adriaenssens E.M."/>
            <person name="Foster-Nyarko E."/>
            <person name="Jarju S."/>
            <person name="Secka A."/>
            <person name="Antonio M."/>
            <person name="Oren A."/>
            <person name="Chaudhuri R.R."/>
            <person name="La Ragione R."/>
            <person name="Hildebrand F."/>
            <person name="Pallen M.J."/>
        </authorList>
    </citation>
    <scope>NUCLEOTIDE SEQUENCE</scope>
    <source>
        <strain evidence="2">ChiHjej12B11-16260</strain>
    </source>
</reference>
<dbReference type="InterPro" id="IPR050361">
    <property type="entry name" value="MPP/UQCRC_Complex"/>
</dbReference>
<dbReference type="SUPFAM" id="SSF63411">
    <property type="entry name" value="LuxS/MPP-like metallohydrolase"/>
    <property type="match status" value="2"/>
</dbReference>
<protein>
    <submittedName>
        <fullName evidence="2">Insulinase family protein</fullName>
    </submittedName>
</protein>
<sequence>MNVTDRTKAPATRPFDRLQLPQPDVERLANGIELYIIDKGDQEVSRIDLLFDGGRCLARTPAIADLTGPMMRRGVPGYDADRIAELLDYYGAWMQTGTTLHFSTLSLFSLNRNLDNVLPLAADIINTPLFPADDLDLLRQQRIDRLQINRTKVRFVAGELFNRLVFGKGHPYARTIEADDIASISRSDLQEYHREHYLGTRIRAILSGRITDDAARSVLRFLGSIACHDRRHDTAPMPLQPEAEHFAAADMPDSLQTGIRMGMPVIDCRHGDFPFLSMANLILGGYFGSRLMKNIREEKGYTYGISSHIISLRNSAYFTLMTETGTEYTQPLLEETRREMQILCEEEVPAEELETARNYLQGQRARTLDSPFSMGDYYLSAMISDTPFDYFQREDEAIRHATAADIQRAAQLYLRPEMLYVALAGDRKKGGF</sequence>
<dbReference type="Gene3D" id="3.30.830.10">
    <property type="entry name" value="Metalloenzyme, LuxS/M16 peptidase-like"/>
    <property type="match status" value="2"/>
</dbReference>
<comment type="caution">
    <text evidence="2">The sequence shown here is derived from an EMBL/GenBank/DDBJ whole genome shotgun (WGS) entry which is preliminary data.</text>
</comment>
<dbReference type="InterPro" id="IPR007863">
    <property type="entry name" value="Peptidase_M16_C"/>
</dbReference>
<evidence type="ECO:0000313" key="2">
    <source>
        <dbReference type="EMBL" id="HIX44847.1"/>
    </source>
</evidence>
<name>A0A9D1VQP5_9BACT</name>
<dbReference type="InterPro" id="IPR011249">
    <property type="entry name" value="Metalloenz_LuxS/M16"/>
</dbReference>
<feature type="domain" description="Peptidase M16 C-terminal" evidence="1">
    <location>
        <begin position="183"/>
        <end position="359"/>
    </location>
</feature>
<dbReference type="Pfam" id="PF05193">
    <property type="entry name" value="Peptidase_M16_C"/>
    <property type="match status" value="1"/>
</dbReference>
<evidence type="ECO:0000259" key="1">
    <source>
        <dbReference type="Pfam" id="PF05193"/>
    </source>
</evidence>
<dbReference type="PANTHER" id="PTHR11851:SF224">
    <property type="entry name" value="PROCESSING PROTEASE"/>
    <property type="match status" value="1"/>
</dbReference>
<accession>A0A9D1VQP5</accession>
<dbReference type="GO" id="GO:0046872">
    <property type="term" value="F:metal ion binding"/>
    <property type="evidence" value="ECO:0007669"/>
    <property type="project" value="InterPro"/>
</dbReference>
<dbReference type="PANTHER" id="PTHR11851">
    <property type="entry name" value="METALLOPROTEASE"/>
    <property type="match status" value="1"/>
</dbReference>
<reference evidence="2" key="2">
    <citation type="submission" date="2021-04" db="EMBL/GenBank/DDBJ databases">
        <authorList>
            <person name="Gilroy R."/>
        </authorList>
    </citation>
    <scope>NUCLEOTIDE SEQUENCE</scope>
    <source>
        <strain evidence="2">ChiHjej12B11-16260</strain>
    </source>
</reference>